<dbReference type="Pfam" id="PF08013">
    <property type="entry name" value="GatZ_KbaZ-like"/>
    <property type="match status" value="1"/>
</dbReference>
<dbReference type="PIRSF" id="PIRSF009264">
    <property type="entry name" value="TagBP_ald_AgaZ"/>
    <property type="match status" value="1"/>
</dbReference>
<protein>
    <submittedName>
        <fullName evidence="2">D-tagatose-1,6-bisphosphate aldolase subunit GatZ/KbaZ</fullName>
    </submittedName>
</protein>
<evidence type="ECO:0000256" key="1">
    <source>
        <dbReference type="ARBA" id="ARBA00005191"/>
    </source>
</evidence>
<name>A0A1I0F1G1_9GAMM</name>
<dbReference type="STRING" id="1123402.SAMN02583745_02576"/>
<gene>
    <name evidence="2" type="ORF">SAMN02583745_02576</name>
</gene>
<reference evidence="3" key="1">
    <citation type="submission" date="2016-10" db="EMBL/GenBank/DDBJ databases">
        <authorList>
            <person name="Varghese N."/>
            <person name="Submissions S."/>
        </authorList>
    </citation>
    <scope>NUCLEOTIDE SEQUENCE [LARGE SCALE GENOMIC DNA]</scope>
    <source>
        <strain evidence="3">DSM 18579</strain>
    </source>
</reference>
<dbReference type="GO" id="GO:0005975">
    <property type="term" value="P:carbohydrate metabolic process"/>
    <property type="evidence" value="ECO:0007669"/>
    <property type="project" value="InterPro"/>
</dbReference>
<dbReference type="PANTHER" id="PTHR32502:SF2">
    <property type="entry name" value="D-TAGATOSE-1,6-BISPHOSPHATE ALDOLASE SUBUNIT KBAZ"/>
    <property type="match status" value="1"/>
</dbReference>
<dbReference type="EMBL" id="FOHV01000033">
    <property type="protein sequence ID" value="SET50840.1"/>
    <property type="molecule type" value="Genomic_DNA"/>
</dbReference>
<dbReference type="Proteomes" id="UP000242642">
    <property type="component" value="Unassembled WGS sequence"/>
</dbReference>
<organism evidence="2 3">
    <name type="scientific">Thorsellia anophelis DSM 18579</name>
    <dbReference type="NCBI Taxonomy" id="1123402"/>
    <lineage>
        <taxon>Bacteria</taxon>
        <taxon>Pseudomonadati</taxon>
        <taxon>Pseudomonadota</taxon>
        <taxon>Gammaproteobacteria</taxon>
        <taxon>Enterobacterales</taxon>
        <taxon>Thorselliaceae</taxon>
        <taxon>Thorsellia</taxon>
    </lineage>
</organism>
<sequence length="421" mass="47700">MQEIISKHKKSLTSGIFSVCSAHPKVIEALFLHEQYTSNKVLIEATSNQVNQFGGYTGMKPINFIDFVKKIAKQSNFDVNRIIFGGDHLGPNCWTNENYEVAMHKSNVLIEEYVKAGFTKIHLDASMPCKGDPKLLSPEIIAARAALMCKHAENIATDEQLEKLGYIIGTEVPVPGGENEELTAIHISKKDDIKQTIDLHLNEFDSHGITHAKNKILGIVVQPGVEFDHSKVFDYDKTKTKEIVNFISQTPWVYEAHSTDYQSKENLRDLVHDSFAILKVGPALTFAFREAILSLASIEDILMPEHKKSNLINVLIKTLLNNPQHWDKYYRGNFDSIRQQLLFSLSDRIRYYWTDSTINESLTIMLKNLQAIEIPMSLISQFFPLQYKLILSGKFKNNVNNLVLSKIQDVLADYSYACTSG</sequence>
<dbReference type="InterPro" id="IPR050303">
    <property type="entry name" value="GatZ_KbaZ_carbometab"/>
</dbReference>
<proteinExistence type="predicted"/>
<dbReference type="UniPathway" id="UPA00704">
    <property type="reaction ID" value="UER00716"/>
</dbReference>
<keyword evidence="3" id="KW-1185">Reference proteome</keyword>
<comment type="pathway">
    <text evidence="1">Carbohydrate metabolism; D-tagatose 6-phosphate degradation; D-glyceraldehyde 3-phosphate and glycerone phosphate from D-tagatose 6-phosphate: step 2/2.</text>
</comment>
<dbReference type="GO" id="GO:0009401">
    <property type="term" value="P:phosphoenolpyruvate-dependent sugar phosphotransferase system"/>
    <property type="evidence" value="ECO:0007669"/>
    <property type="project" value="TreeGrafter"/>
</dbReference>
<dbReference type="Gene3D" id="1.10.400.20">
    <property type="entry name" value="putative tagatose 6-phosphate kinase domain like"/>
    <property type="match status" value="1"/>
</dbReference>
<evidence type="ECO:0000313" key="2">
    <source>
        <dbReference type="EMBL" id="SET50840.1"/>
    </source>
</evidence>
<dbReference type="SUPFAM" id="SSF51569">
    <property type="entry name" value="Aldolase"/>
    <property type="match status" value="1"/>
</dbReference>
<dbReference type="OrthoDB" id="1672942at2"/>
<evidence type="ECO:0000313" key="3">
    <source>
        <dbReference type="Proteomes" id="UP000242642"/>
    </source>
</evidence>
<dbReference type="PANTHER" id="PTHR32502">
    <property type="entry name" value="N-ACETYLGALACTOSAMINE PERMEASE II COMPONENT-RELATED"/>
    <property type="match status" value="1"/>
</dbReference>
<dbReference type="GO" id="GO:0005886">
    <property type="term" value="C:plasma membrane"/>
    <property type="evidence" value="ECO:0007669"/>
    <property type="project" value="TreeGrafter"/>
</dbReference>
<dbReference type="InterPro" id="IPR012062">
    <property type="entry name" value="GatZ/KbaZ-like"/>
</dbReference>
<dbReference type="AlphaFoldDB" id="A0A1I0F1G1"/>
<accession>A0A1I0F1G1</accession>
<dbReference type="InterPro" id="IPR013785">
    <property type="entry name" value="Aldolase_TIM"/>
</dbReference>
<dbReference type="Gene3D" id="3.20.20.70">
    <property type="entry name" value="Aldolase class I"/>
    <property type="match status" value="1"/>
</dbReference>
<dbReference type="GO" id="GO:2001059">
    <property type="term" value="P:D-tagatose 6-phosphate catabolic process"/>
    <property type="evidence" value="ECO:0007669"/>
    <property type="project" value="UniProtKB-UniPathway"/>
</dbReference>
<dbReference type="RefSeq" id="WP_093321889.1">
    <property type="nucleotide sequence ID" value="NZ_FOHV01000033.1"/>
</dbReference>